<comment type="subcellular location">
    <subcellularLocation>
        <location evidence="1 8">Cell outer membrane</location>
        <topology evidence="1 8">Multi-pass membrane protein</topology>
    </subcellularLocation>
</comment>
<evidence type="ECO:0000256" key="5">
    <source>
        <dbReference type="ARBA" id="ARBA00023077"/>
    </source>
</evidence>
<evidence type="ECO:0000256" key="1">
    <source>
        <dbReference type="ARBA" id="ARBA00004571"/>
    </source>
</evidence>
<dbReference type="AlphaFoldDB" id="A0A016AED9"/>
<dbReference type="InterPro" id="IPR000531">
    <property type="entry name" value="Beta-barrel_TonB"/>
</dbReference>
<organism evidence="12 13">
    <name type="scientific">Bacteroides fragilis str. S36L11</name>
    <dbReference type="NCBI Taxonomy" id="1339327"/>
    <lineage>
        <taxon>Bacteria</taxon>
        <taxon>Pseudomonadati</taxon>
        <taxon>Bacteroidota</taxon>
        <taxon>Bacteroidia</taxon>
        <taxon>Bacteroidales</taxon>
        <taxon>Bacteroidaceae</taxon>
        <taxon>Bacteroides</taxon>
    </lineage>
</organism>
<comment type="caution">
    <text evidence="12">The sequence shown here is derived from an EMBL/GenBank/DDBJ whole genome shotgun (WGS) entry which is preliminary data.</text>
</comment>
<dbReference type="InterPro" id="IPR037066">
    <property type="entry name" value="Plug_dom_sf"/>
</dbReference>
<reference evidence="12 13" key="1">
    <citation type="submission" date="2014-02" db="EMBL/GenBank/DDBJ databases">
        <authorList>
            <person name="Sears C."/>
            <person name="Carroll K."/>
            <person name="Sack B.R."/>
            <person name="Qadri F."/>
            <person name="Myers L.L."/>
            <person name="Chung G.-T."/>
            <person name="Escheverria P."/>
            <person name="Fraser C.M."/>
            <person name="Sadzewicz L."/>
            <person name="Shefchek K.A."/>
            <person name="Tallon L."/>
            <person name="Das S.P."/>
            <person name="Daugherty S."/>
            <person name="Mongodin E.F."/>
        </authorList>
    </citation>
    <scope>NUCLEOTIDE SEQUENCE [LARGE SCALE GENOMIC DNA]</scope>
    <source>
        <strain evidence="12 13">S36L11</strain>
    </source>
</reference>
<dbReference type="InterPro" id="IPR012910">
    <property type="entry name" value="Plug_dom"/>
</dbReference>
<dbReference type="SUPFAM" id="SSF56935">
    <property type="entry name" value="Porins"/>
    <property type="match status" value="1"/>
</dbReference>
<dbReference type="Gene3D" id="2.60.40.1120">
    <property type="entry name" value="Carboxypeptidase-like, regulatory domain"/>
    <property type="match status" value="1"/>
</dbReference>
<proteinExistence type="inferred from homology"/>
<keyword evidence="2 8" id="KW-0813">Transport</keyword>
<dbReference type="NCBIfam" id="TIGR04056">
    <property type="entry name" value="OMP_RagA_SusC"/>
    <property type="match status" value="1"/>
</dbReference>
<evidence type="ECO:0000256" key="3">
    <source>
        <dbReference type="ARBA" id="ARBA00022452"/>
    </source>
</evidence>
<evidence type="ECO:0000313" key="13">
    <source>
        <dbReference type="Proteomes" id="UP000022082"/>
    </source>
</evidence>
<dbReference type="InterPro" id="IPR023997">
    <property type="entry name" value="TonB-dep_OMP_SusC/RagA_CS"/>
</dbReference>
<dbReference type="InterPro" id="IPR039426">
    <property type="entry name" value="TonB-dep_rcpt-like"/>
</dbReference>
<keyword evidence="6 8" id="KW-0472">Membrane</keyword>
<evidence type="ECO:0000259" key="11">
    <source>
        <dbReference type="Pfam" id="PF07715"/>
    </source>
</evidence>
<accession>A0A016AED9</accession>
<dbReference type="PATRIC" id="fig|1339327.3.peg.4500"/>
<dbReference type="Gene3D" id="2.40.170.20">
    <property type="entry name" value="TonB-dependent receptor, beta-barrel domain"/>
    <property type="match status" value="1"/>
</dbReference>
<dbReference type="InterPro" id="IPR036942">
    <property type="entry name" value="Beta-barrel_TonB_sf"/>
</dbReference>
<feature type="domain" description="TonB-dependent receptor-like beta-barrel" evidence="10">
    <location>
        <begin position="534"/>
        <end position="931"/>
    </location>
</feature>
<evidence type="ECO:0000256" key="4">
    <source>
        <dbReference type="ARBA" id="ARBA00022692"/>
    </source>
</evidence>
<gene>
    <name evidence="12" type="ORF">M136_3974</name>
</gene>
<dbReference type="Pfam" id="PF00593">
    <property type="entry name" value="TonB_dep_Rec_b-barrel"/>
    <property type="match status" value="1"/>
</dbReference>
<evidence type="ECO:0000256" key="9">
    <source>
        <dbReference type="RuleBase" id="RU003357"/>
    </source>
</evidence>
<evidence type="ECO:0000256" key="8">
    <source>
        <dbReference type="PROSITE-ProRule" id="PRU01360"/>
    </source>
</evidence>
<dbReference type="InterPro" id="IPR023996">
    <property type="entry name" value="TonB-dep_OMP_SusC/RagA"/>
</dbReference>
<sequence length="1148" mass="128685">MKKNLLQKWYVHQQLELTHIIRIMKLSVFFIFVFLFQLQAGNVKSQEVRVTLSKSSLTFGELMREIEKQTNYLFMYRDAEIDLSQKIEVKNTSATVKEILTTALRNKKLTYKFSNNYISLYVDKEKAPETMVTQQERKIKIKGVVIDQVGEPIIGANISLKGQPGTGDITDIEGNFTLEVPEKAVLVISYIGYLTQEIPVNGKASFNIQMKEDTKTLDEVVVVGYGSQKKQTVTASASTLKVSSLKNVPTANLASSLGGRVSGVLIQQTGGEAGYDDPTIIIRGSSSPTSSSPLIVVDGIIGRSMSQLDPSEIESMTVLKDASAVAPYGARGANGVILITTKRGKSGKAQVDYNFKIGFGTPTRMPEIASSYDHARFMNDAWRNKEMDLGEDPGMYGIYTEEELQKFRDGSDPYGYPNTDWNKEVLLPRAWQQMHSLTASGGSDKVKYFAGFGYVKQDALYGDTRTNKSTSGFNRYNARVNIDANIVDKYLNLSADMAYRQEDRNSIAGSTSDVFNNMHRNPQTDPGRFPDGNLGKVSLGVNPIGLATEGGWVKDRKSVLNTRFMLDFNVPGLEGLNLKGIFSYDKIFNSIKRWTTPVDFYVWNKITGEYDGHSPNREGAELKQTYSTSQAMTFEFQAAYNKTIAQDHQLGALFVFSRSEGADENFWASRTKYRIYSIQQLFAGPDKDKDKDNSGSASETGKVGSVFRLTYNYKEKYMLEANGRLDGSEKFPKSKRYGFFPSVSAAWRISAEPFMEPFSGVLSNLKLRTSWGRAGTDNIGQFQYMSAYGTGGDAVFGGQNPEIAPGYTETRFPNPNITWETSEMFNIGIDASFFNGKLNLEADWFYKKTNDILRERTDMPAILGYKLPAANVGKVDNRGIDLNITHRNHLRDFNYSIAGNLTWARNKVIDLLEPAGEKNNPRQRSTGHSMSQYFGYEALGLFQSDEEANNWPQPQFGKAKAGDIKYKDQNGDGIIDAEDEIAIGRSNYPELVYGLNLNAEWKGFDITFFFQGAALADFYYNGYLAFPYIEGRGGALLEHHIGNTWTPENPKAEFPRLYYGGNANNQLFSSFWMRNGSYLRLKNVEIGYDFKKLLLSKVSEIQGLRLYFSGSNLLTWSQIKYFDPELRSTDGSAYPQMKTFVFGANITF</sequence>
<dbReference type="NCBIfam" id="TIGR04057">
    <property type="entry name" value="SusC_RagA_signa"/>
    <property type="match status" value="1"/>
</dbReference>
<dbReference type="RefSeq" id="WP_032557431.1">
    <property type="nucleotide sequence ID" value="NZ_JGDJ01000268.1"/>
</dbReference>
<dbReference type="PROSITE" id="PS52016">
    <property type="entry name" value="TONB_DEPENDENT_REC_3"/>
    <property type="match status" value="1"/>
</dbReference>
<dbReference type="Gene3D" id="2.170.130.10">
    <property type="entry name" value="TonB-dependent receptor, plug domain"/>
    <property type="match status" value="1"/>
</dbReference>
<dbReference type="EMBL" id="JGDJ01000268">
    <property type="protein sequence ID" value="EXZ26811.1"/>
    <property type="molecule type" value="Genomic_DNA"/>
</dbReference>
<dbReference type="Pfam" id="PF13715">
    <property type="entry name" value="CarbopepD_reg_2"/>
    <property type="match status" value="1"/>
</dbReference>
<dbReference type="SUPFAM" id="SSF49464">
    <property type="entry name" value="Carboxypeptidase regulatory domain-like"/>
    <property type="match status" value="1"/>
</dbReference>
<dbReference type="Pfam" id="PF07715">
    <property type="entry name" value="Plug"/>
    <property type="match status" value="1"/>
</dbReference>
<evidence type="ECO:0000313" key="12">
    <source>
        <dbReference type="EMBL" id="EXZ26811.1"/>
    </source>
</evidence>
<keyword evidence="5 9" id="KW-0798">TonB box</keyword>
<evidence type="ECO:0000256" key="2">
    <source>
        <dbReference type="ARBA" id="ARBA00022448"/>
    </source>
</evidence>
<dbReference type="FunFam" id="2.170.130.10:FF:000003">
    <property type="entry name" value="SusC/RagA family TonB-linked outer membrane protein"/>
    <property type="match status" value="1"/>
</dbReference>
<name>A0A016AED9_BACFG</name>
<comment type="similarity">
    <text evidence="8 9">Belongs to the TonB-dependent receptor family.</text>
</comment>
<feature type="domain" description="TonB-dependent receptor plug" evidence="11">
    <location>
        <begin position="230"/>
        <end position="336"/>
    </location>
</feature>
<dbReference type="Proteomes" id="UP000022082">
    <property type="component" value="Unassembled WGS sequence"/>
</dbReference>
<keyword evidence="3 8" id="KW-1134">Transmembrane beta strand</keyword>
<evidence type="ECO:0000256" key="6">
    <source>
        <dbReference type="ARBA" id="ARBA00023136"/>
    </source>
</evidence>
<protein>
    <submittedName>
        <fullName evidence="12">TonB-linked outer membrane, SusC/RagA family protein</fullName>
    </submittedName>
</protein>
<keyword evidence="4 8" id="KW-0812">Transmembrane</keyword>
<dbReference type="GO" id="GO:0009279">
    <property type="term" value="C:cell outer membrane"/>
    <property type="evidence" value="ECO:0007669"/>
    <property type="project" value="UniProtKB-SubCell"/>
</dbReference>
<dbReference type="FunFam" id="2.60.40.1120:FF:000003">
    <property type="entry name" value="Outer membrane protein Omp121"/>
    <property type="match status" value="1"/>
</dbReference>
<evidence type="ECO:0000259" key="10">
    <source>
        <dbReference type="Pfam" id="PF00593"/>
    </source>
</evidence>
<dbReference type="InterPro" id="IPR008969">
    <property type="entry name" value="CarboxyPept-like_regulatory"/>
</dbReference>
<evidence type="ECO:0000256" key="7">
    <source>
        <dbReference type="ARBA" id="ARBA00023237"/>
    </source>
</evidence>
<keyword evidence="7 8" id="KW-0998">Cell outer membrane</keyword>